<sequence length="97" mass="10917">MSDDSSFEPFEILKHRLQNYANVNAYDLAALKSNLERQGNEEVRAIFWRELDATIAGDGVTRHAFEALTEGEFEDDADYVAFLSALRAYVFEGGPLP</sequence>
<keyword evidence="2" id="KW-1185">Reference proteome</keyword>
<comment type="caution">
    <text evidence="1">The sequence shown here is derived from an EMBL/GenBank/DDBJ whole genome shotgun (WGS) entry which is preliminary data.</text>
</comment>
<dbReference type="Proteomes" id="UP000282926">
    <property type="component" value="Unassembled WGS sequence"/>
</dbReference>
<dbReference type="EMBL" id="SADD01000005">
    <property type="protein sequence ID" value="RVU43979.1"/>
    <property type="molecule type" value="Genomic_DNA"/>
</dbReference>
<gene>
    <name evidence="1" type="ORF">EA187_10465</name>
</gene>
<protein>
    <recommendedName>
        <fullName evidence="3">CdiI immunity protein domain-containing protein</fullName>
    </recommendedName>
</protein>
<name>A0ABY0CSQ7_9DELT</name>
<evidence type="ECO:0000313" key="1">
    <source>
        <dbReference type="EMBL" id="RVU43979.1"/>
    </source>
</evidence>
<reference evidence="1 2" key="1">
    <citation type="submission" date="2019-01" db="EMBL/GenBank/DDBJ databases">
        <title>Lujinxingia litoralis gen. nov., sp. nov. and Lujinxingia sediminis gen. nov., sp. nov., new members in the order Bradymonadales, isolated from coastal sediment.</title>
        <authorList>
            <person name="Li C.-M."/>
        </authorList>
    </citation>
    <scope>NUCLEOTIDE SEQUENCE [LARGE SCALE GENOMIC DNA]</scope>
    <source>
        <strain evidence="1 2">SEH01</strain>
    </source>
</reference>
<accession>A0ABY0CSQ7</accession>
<evidence type="ECO:0000313" key="2">
    <source>
        <dbReference type="Proteomes" id="UP000282926"/>
    </source>
</evidence>
<dbReference type="RefSeq" id="WP_115604078.1">
    <property type="nucleotide sequence ID" value="NZ_SADD01000005.1"/>
</dbReference>
<proteinExistence type="predicted"/>
<organism evidence="1 2">
    <name type="scientific">Lujinxingia sediminis</name>
    <dbReference type="NCBI Taxonomy" id="2480984"/>
    <lineage>
        <taxon>Bacteria</taxon>
        <taxon>Deltaproteobacteria</taxon>
        <taxon>Bradymonadales</taxon>
        <taxon>Lujinxingiaceae</taxon>
        <taxon>Lujinxingia</taxon>
    </lineage>
</organism>
<evidence type="ECO:0008006" key="3">
    <source>
        <dbReference type="Google" id="ProtNLM"/>
    </source>
</evidence>